<dbReference type="InterPro" id="IPR028019">
    <property type="entry name" value="DUF4508"/>
</dbReference>
<organism evidence="1 2">
    <name type="scientific">Coilia grayii</name>
    <name type="common">Gray's grenadier anchovy</name>
    <dbReference type="NCBI Taxonomy" id="363190"/>
    <lineage>
        <taxon>Eukaryota</taxon>
        <taxon>Metazoa</taxon>
        <taxon>Chordata</taxon>
        <taxon>Craniata</taxon>
        <taxon>Vertebrata</taxon>
        <taxon>Euteleostomi</taxon>
        <taxon>Actinopterygii</taxon>
        <taxon>Neopterygii</taxon>
        <taxon>Teleostei</taxon>
        <taxon>Clupei</taxon>
        <taxon>Clupeiformes</taxon>
        <taxon>Clupeoidei</taxon>
        <taxon>Engraulidae</taxon>
        <taxon>Coilinae</taxon>
        <taxon>Coilia</taxon>
    </lineage>
</organism>
<comment type="caution">
    <text evidence="1">The sequence shown here is derived from an EMBL/GenBank/DDBJ whole genome shotgun (WGS) entry which is preliminary data.</text>
</comment>
<gene>
    <name evidence="1" type="ORF">ACEWY4_006357</name>
</gene>
<name>A0ABD1KD70_9TELE</name>
<dbReference type="EMBL" id="JBHFQA010000006">
    <property type="protein sequence ID" value="KAL2097150.1"/>
    <property type="molecule type" value="Genomic_DNA"/>
</dbReference>
<evidence type="ECO:0000313" key="2">
    <source>
        <dbReference type="Proteomes" id="UP001591681"/>
    </source>
</evidence>
<accession>A0ABD1KD70</accession>
<dbReference type="PANTHER" id="PTHR16260:SF3">
    <property type="entry name" value="CHROMOSOME 14 OPEN READING FRAME 119-LIKE-RELATED"/>
    <property type="match status" value="1"/>
</dbReference>
<proteinExistence type="predicted"/>
<keyword evidence="2" id="KW-1185">Reference proteome</keyword>
<evidence type="ECO:0000313" key="1">
    <source>
        <dbReference type="EMBL" id="KAL2097150.1"/>
    </source>
</evidence>
<reference evidence="1 2" key="1">
    <citation type="submission" date="2024-09" db="EMBL/GenBank/DDBJ databases">
        <title>A chromosome-level genome assembly of Gray's grenadier anchovy, Coilia grayii.</title>
        <authorList>
            <person name="Fu Z."/>
        </authorList>
    </citation>
    <scope>NUCLEOTIDE SEQUENCE [LARGE SCALE GENOMIC DNA]</scope>
    <source>
        <strain evidence="1">G4</strain>
        <tissue evidence="1">Muscle</tissue>
    </source>
</reference>
<sequence length="133" mass="15246">MSDSTPPSLVDLAYGLGSSRRQSPPLSFVTLQEYRCVLSWFLGWGTTQRQQFLEDLISKAAPGKVCSLLTQLTTMQVRDRPPNIFECQLRLWTQWFESWTEEERNAFLNRLEETDPMFVAQFYTGVAGTAGRD</sequence>
<protein>
    <submittedName>
        <fullName evidence="1">Uncharacterized protein</fullName>
    </submittedName>
</protein>
<dbReference type="Proteomes" id="UP001591681">
    <property type="component" value="Unassembled WGS sequence"/>
</dbReference>
<dbReference type="AlphaFoldDB" id="A0ABD1KD70"/>
<dbReference type="Pfam" id="PF14969">
    <property type="entry name" value="DUF4508"/>
    <property type="match status" value="1"/>
</dbReference>
<dbReference type="PANTHER" id="PTHR16260">
    <property type="entry name" value="SIMILAR TO 1700123O20RIK PROTEIN"/>
    <property type="match status" value="1"/>
</dbReference>